<dbReference type="STRING" id="54.SAMN02745121_07951"/>
<evidence type="ECO:0000256" key="2">
    <source>
        <dbReference type="SAM" id="MobiDB-lite"/>
    </source>
</evidence>
<dbReference type="EMBL" id="FOMX01000042">
    <property type="protein sequence ID" value="SFF28719.1"/>
    <property type="molecule type" value="Genomic_DNA"/>
</dbReference>
<keyword evidence="5" id="KW-1185">Reference proteome</keyword>
<dbReference type="InterPro" id="IPR000873">
    <property type="entry name" value="AMP-dep_synth/lig_dom"/>
</dbReference>
<proteinExistence type="inferred from homology"/>
<dbReference type="Gene3D" id="3.40.50.12780">
    <property type="entry name" value="N-terminal domain of ligase-like"/>
    <property type="match status" value="1"/>
</dbReference>
<evidence type="ECO:0000259" key="3">
    <source>
        <dbReference type="Pfam" id="PF00501"/>
    </source>
</evidence>
<dbReference type="GO" id="GO:0006633">
    <property type="term" value="P:fatty acid biosynthetic process"/>
    <property type="evidence" value="ECO:0007669"/>
    <property type="project" value="TreeGrafter"/>
</dbReference>
<reference evidence="5" key="1">
    <citation type="submission" date="2016-10" db="EMBL/GenBank/DDBJ databases">
        <authorList>
            <person name="Varghese N."/>
            <person name="Submissions S."/>
        </authorList>
    </citation>
    <scope>NUCLEOTIDE SEQUENCE [LARGE SCALE GENOMIC DNA]</scope>
    <source>
        <strain evidence="5">ATCC 25963</strain>
    </source>
</reference>
<dbReference type="Gene3D" id="3.30.300.30">
    <property type="match status" value="1"/>
</dbReference>
<feature type="compositionally biased region" description="Low complexity" evidence="2">
    <location>
        <begin position="383"/>
        <end position="395"/>
    </location>
</feature>
<dbReference type="InterPro" id="IPR042099">
    <property type="entry name" value="ANL_N_sf"/>
</dbReference>
<sequence>MPLKWGVSTLVHSLVALRGCPLPGLVTVGDDGATRTRSFGELMVAVEGFAARLVSRGVRRGERVAIAAPDPEYMVVATLGALRAGVVPVVLPDPSSRAVEVWRATAMQIVRASEAQRLIRPSTSGAVPPLGELREQMIDDLGEHPLGPVFLANAANFKGDDLALLVCTMDRAGTWQATRYTHASLVAAADAALAETRSAEAGDKVLACAGLDRCLIAGVLAPLRRRVPFAIARLAPLDAPRWLRLVEELAVTVAIAEPATLAQVEGRVKPSRVQVAGIDGEKVAAVRAVAAGAPAQGSIQEARMERSEQDVASRASSSASEPAALGRSSGPRGQDAVLGGSTDGVGRSSGQRGQGVLPDSATSSAAAMLARSSGRRGQDVQRDGSASAAAAVVDGPSEQRGIDVPGDRATRAPEAMLGRQGGLRDGSTNRAERAGQEAIDRRTKLGEPLQYVVKDMSNATCSLADDELARAPRGELAAVAPGSVDDAIVVQGCSYDPQPIEREAARVPGICAGRVVALARPGKLSDELVVVAEGRPVDRAVLNTMAATLRRRIQTALGLRVAALVQVPVGALPRSVGGEVQRAAARALYASQPSA</sequence>
<feature type="domain" description="AMP-dependent synthetase/ligase" evidence="3">
    <location>
        <begin position="32"/>
        <end position="302"/>
    </location>
</feature>
<dbReference type="PANTHER" id="PTHR22754:SF32">
    <property type="entry name" value="DISCO-INTERACTING PROTEIN 2"/>
    <property type="match status" value="1"/>
</dbReference>
<dbReference type="AlphaFoldDB" id="A0A1I2HGF0"/>
<accession>A0A1I2HGF0</accession>
<dbReference type="InterPro" id="IPR045851">
    <property type="entry name" value="AMP-bd_C_sf"/>
</dbReference>
<evidence type="ECO:0000313" key="4">
    <source>
        <dbReference type="EMBL" id="SFF28719.1"/>
    </source>
</evidence>
<dbReference type="Pfam" id="PF00501">
    <property type="entry name" value="AMP-binding"/>
    <property type="match status" value="1"/>
</dbReference>
<feature type="compositionally biased region" description="Basic and acidic residues" evidence="2">
    <location>
        <begin position="302"/>
        <end position="311"/>
    </location>
</feature>
<dbReference type="PANTHER" id="PTHR22754">
    <property type="entry name" value="DISCO-INTERACTING PROTEIN 2 DIP2 -RELATED"/>
    <property type="match status" value="1"/>
</dbReference>
<comment type="similarity">
    <text evidence="1">Belongs to the ATP-dependent AMP-binding enzyme family.</text>
</comment>
<dbReference type="Proteomes" id="UP000199400">
    <property type="component" value="Unassembled WGS sequence"/>
</dbReference>
<dbReference type="GO" id="GO:0005886">
    <property type="term" value="C:plasma membrane"/>
    <property type="evidence" value="ECO:0007669"/>
    <property type="project" value="TreeGrafter"/>
</dbReference>
<evidence type="ECO:0000313" key="5">
    <source>
        <dbReference type="Proteomes" id="UP000199400"/>
    </source>
</evidence>
<dbReference type="RefSeq" id="WP_170135783.1">
    <property type="nucleotide sequence ID" value="NZ_FOMX01000042.1"/>
</dbReference>
<gene>
    <name evidence="4" type="ORF">SAMN02745121_07951</name>
</gene>
<protein>
    <submittedName>
        <fullName evidence="4">AMP-binding enzyme</fullName>
    </submittedName>
</protein>
<name>A0A1I2HGF0_9BACT</name>
<feature type="compositionally biased region" description="Low complexity" evidence="2">
    <location>
        <begin position="312"/>
        <end position="324"/>
    </location>
</feature>
<evidence type="ECO:0000256" key="1">
    <source>
        <dbReference type="ARBA" id="ARBA00006432"/>
    </source>
</evidence>
<organism evidence="4 5">
    <name type="scientific">Nannocystis exedens</name>
    <dbReference type="NCBI Taxonomy" id="54"/>
    <lineage>
        <taxon>Bacteria</taxon>
        <taxon>Pseudomonadati</taxon>
        <taxon>Myxococcota</taxon>
        <taxon>Polyangia</taxon>
        <taxon>Nannocystales</taxon>
        <taxon>Nannocystaceae</taxon>
        <taxon>Nannocystis</taxon>
    </lineage>
</organism>
<feature type="compositionally biased region" description="Low complexity" evidence="2">
    <location>
        <begin position="344"/>
        <end position="356"/>
    </location>
</feature>
<feature type="region of interest" description="Disordered" evidence="2">
    <location>
        <begin position="296"/>
        <end position="438"/>
    </location>
</feature>
<dbReference type="GO" id="GO:0070566">
    <property type="term" value="F:adenylyltransferase activity"/>
    <property type="evidence" value="ECO:0007669"/>
    <property type="project" value="TreeGrafter"/>
</dbReference>
<dbReference type="SUPFAM" id="SSF56801">
    <property type="entry name" value="Acetyl-CoA synthetase-like"/>
    <property type="match status" value="2"/>
</dbReference>